<dbReference type="Proteomes" id="UP001166674">
    <property type="component" value="Unassembled WGS sequence"/>
</dbReference>
<evidence type="ECO:0000313" key="4">
    <source>
        <dbReference type="Proteomes" id="UP001166674"/>
    </source>
</evidence>
<dbReference type="GO" id="GO:0070062">
    <property type="term" value="C:extracellular exosome"/>
    <property type="evidence" value="ECO:0007669"/>
    <property type="project" value="TreeGrafter"/>
</dbReference>
<dbReference type="Pfam" id="PF00061">
    <property type="entry name" value="Lipocalin"/>
    <property type="match status" value="2"/>
</dbReference>
<evidence type="ECO:0000256" key="1">
    <source>
        <dbReference type="SAM" id="SignalP"/>
    </source>
</evidence>
<dbReference type="InterPro" id="IPR012674">
    <property type="entry name" value="Calycin"/>
</dbReference>
<proteinExistence type="predicted"/>
<dbReference type="PANTHER" id="PTHR47304:SF1">
    <property type="entry name" value="COMPLEMENT COMPONENT C8 GAMMA CHAIN"/>
    <property type="match status" value="1"/>
</dbReference>
<dbReference type="SUPFAM" id="SSF50814">
    <property type="entry name" value="Lipocalins"/>
    <property type="match status" value="2"/>
</dbReference>
<evidence type="ECO:0000259" key="2">
    <source>
        <dbReference type="Pfam" id="PF00061"/>
    </source>
</evidence>
<gene>
    <name evidence="3" type="ORF">SUZIE_198270</name>
</gene>
<dbReference type="InterPro" id="IPR043245">
    <property type="entry name" value="C8G"/>
</dbReference>
<comment type="caution">
    <text evidence="3">The sequence shown here is derived from an EMBL/GenBank/DDBJ whole genome shotgun (WGS) entry which is preliminary data.</text>
</comment>
<evidence type="ECO:0000313" key="3">
    <source>
        <dbReference type="EMBL" id="MBZ3888501.1"/>
    </source>
</evidence>
<dbReference type="EMBL" id="JAATJV010423623">
    <property type="protein sequence ID" value="MBZ3888501.1"/>
    <property type="molecule type" value="Genomic_DNA"/>
</dbReference>
<feature type="chain" id="PRO_5041450966" evidence="1">
    <location>
        <begin position="21"/>
        <end position="413"/>
    </location>
</feature>
<name>A0AA41NDR6_SCICA</name>
<reference evidence="3" key="1">
    <citation type="submission" date="2020-03" db="EMBL/GenBank/DDBJ databases">
        <title>Studies in the Genomics of Life Span.</title>
        <authorList>
            <person name="Glass D."/>
        </authorList>
    </citation>
    <scope>NUCLEOTIDE SEQUENCE</scope>
    <source>
        <strain evidence="3">SUZIE</strain>
        <tissue evidence="3">Muscle</tissue>
    </source>
</reference>
<dbReference type="AlphaFoldDB" id="A0AA41NDR6"/>
<dbReference type="GO" id="GO:0001848">
    <property type="term" value="F:complement binding"/>
    <property type="evidence" value="ECO:0007669"/>
    <property type="project" value="TreeGrafter"/>
</dbReference>
<accession>A0AA41NDR6</accession>
<dbReference type="PANTHER" id="PTHR47304">
    <property type="entry name" value="COMPLEMENT COMPONENT C8 GAMMA CHAIN"/>
    <property type="match status" value="1"/>
</dbReference>
<protein>
    <submittedName>
        <fullName evidence="3">Complement component C8 gamma chain</fullName>
    </submittedName>
</protein>
<dbReference type="Gene3D" id="2.40.128.20">
    <property type="match status" value="2"/>
</dbReference>
<dbReference type="PRINTS" id="PR01254">
    <property type="entry name" value="PGNDSYNTHASE"/>
</dbReference>
<dbReference type="GO" id="GO:0072562">
    <property type="term" value="C:blood microparticle"/>
    <property type="evidence" value="ECO:0007669"/>
    <property type="project" value="TreeGrafter"/>
</dbReference>
<keyword evidence="1" id="KW-0732">Signal</keyword>
<dbReference type="InterPro" id="IPR022272">
    <property type="entry name" value="Lipocalin_CS"/>
</dbReference>
<feature type="signal peptide" evidence="1">
    <location>
        <begin position="1"/>
        <end position="20"/>
    </location>
</feature>
<sequence>MLPPGTPLLLTLLLVANSLGQRIRPRRPPTLVSTIQPKARFSAQQEQGHQAEATTLHVAPQGAAMLISTSRKLDGVCWQVRQLYRDTGVPGRFLLQARGARGPVHVVVAATDYQGFAILYLERARQLSVKLYARSLPVSGSVLSVFEQQVKGANLTEDQILYFPKYGFCAAADEFHILDALQGQDPTPRPHMANFQSEQFQGQWFVLGLASNTYRREDRALLNSFSTTYQLNKKGHFEVSNAMTRGKRCDTWSYVLTPAAQPGHFTVDTKEPGTFSEDVQVVDSDYTASALLLSVRRSGGQAIIRISLLGRNWNLPLGTLRRFACLVQAQGLTRDNIAFPAALGNGGKGAGRLGACSTLRHVPGPPSWHPSLPPQATCLLPSLASLLGFAHWFSLISVLLSLTPADQLPEPAC</sequence>
<dbReference type="InterPro" id="IPR000566">
    <property type="entry name" value="Lipocln_cytosolic_FA-bd_dom"/>
</dbReference>
<dbReference type="PROSITE" id="PS00213">
    <property type="entry name" value="LIPOCALIN"/>
    <property type="match status" value="1"/>
</dbReference>
<keyword evidence="4" id="KW-1185">Reference proteome</keyword>
<dbReference type="GO" id="GO:0005579">
    <property type="term" value="C:membrane attack complex"/>
    <property type="evidence" value="ECO:0007669"/>
    <property type="project" value="InterPro"/>
</dbReference>
<organism evidence="3 4">
    <name type="scientific">Sciurus carolinensis</name>
    <name type="common">Eastern gray squirrel</name>
    <dbReference type="NCBI Taxonomy" id="30640"/>
    <lineage>
        <taxon>Eukaryota</taxon>
        <taxon>Metazoa</taxon>
        <taxon>Chordata</taxon>
        <taxon>Craniata</taxon>
        <taxon>Vertebrata</taxon>
        <taxon>Euteleostomi</taxon>
        <taxon>Mammalia</taxon>
        <taxon>Eutheria</taxon>
        <taxon>Euarchontoglires</taxon>
        <taxon>Glires</taxon>
        <taxon>Rodentia</taxon>
        <taxon>Sciuromorpha</taxon>
        <taxon>Sciuridae</taxon>
        <taxon>Sciurinae</taxon>
        <taxon>Sciurini</taxon>
        <taxon>Sciurus</taxon>
    </lineage>
</organism>
<feature type="domain" description="Lipocalin/cytosolic fatty-acid binding" evidence="2">
    <location>
        <begin position="201"/>
        <end position="340"/>
    </location>
</feature>
<feature type="domain" description="Lipocalin/cytosolic fatty-acid binding" evidence="2">
    <location>
        <begin position="54"/>
        <end position="165"/>
    </location>
</feature>
<dbReference type="GO" id="GO:0006956">
    <property type="term" value="P:complement activation"/>
    <property type="evidence" value="ECO:0007669"/>
    <property type="project" value="InterPro"/>
</dbReference>